<organism evidence="9">
    <name type="scientific">marine sediment metagenome</name>
    <dbReference type="NCBI Taxonomy" id="412755"/>
    <lineage>
        <taxon>unclassified sequences</taxon>
        <taxon>metagenomes</taxon>
        <taxon>ecological metagenomes</taxon>
    </lineage>
</organism>
<feature type="transmembrane region" description="Helical" evidence="7">
    <location>
        <begin position="152"/>
        <end position="178"/>
    </location>
</feature>
<evidence type="ECO:0000256" key="4">
    <source>
        <dbReference type="ARBA" id="ARBA00022777"/>
    </source>
</evidence>
<keyword evidence="7" id="KW-0472">Membrane</keyword>
<evidence type="ECO:0000256" key="1">
    <source>
        <dbReference type="ARBA" id="ARBA00022553"/>
    </source>
</evidence>
<feature type="domain" description="Histidine kinase" evidence="8">
    <location>
        <begin position="221"/>
        <end position="367"/>
    </location>
</feature>
<keyword evidence="7" id="KW-0812">Transmembrane</keyword>
<dbReference type="PANTHER" id="PTHR43065:SF10">
    <property type="entry name" value="PEROXIDE STRESS-ACTIVATED HISTIDINE KINASE MAK3"/>
    <property type="match status" value="1"/>
</dbReference>
<dbReference type="SUPFAM" id="SSF55874">
    <property type="entry name" value="ATPase domain of HSP90 chaperone/DNA topoisomerase II/histidine kinase"/>
    <property type="match status" value="1"/>
</dbReference>
<dbReference type="InterPro" id="IPR003661">
    <property type="entry name" value="HisK_dim/P_dom"/>
</dbReference>
<keyword evidence="7" id="KW-1133">Transmembrane helix</keyword>
<dbReference type="AlphaFoldDB" id="A0A0F8ZHV5"/>
<dbReference type="GO" id="GO:0000155">
    <property type="term" value="F:phosphorelay sensor kinase activity"/>
    <property type="evidence" value="ECO:0007669"/>
    <property type="project" value="InterPro"/>
</dbReference>
<keyword evidence="2" id="KW-0808">Transferase</keyword>
<keyword evidence="1" id="KW-0597">Phosphoprotein</keyword>
<comment type="caution">
    <text evidence="9">The sequence shown here is derived from an EMBL/GenBank/DDBJ whole genome shotgun (WGS) entry which is preliminary data.</text>
</comment>
<reference evidence="9" key="1">
    <citation type="journal article" date="2015" name="Nature">
        <title>Complex archaea that bridge the gap between prokaryotes and eukaryotes.</title>
        <authorList>
            <person name="Spang A."/>
            <person name="Saw J.H."/>
            <person name="Jorgensen S.L."/>
            <person name="Zaremba-Niedzwiedzka K."/>
            <person name="Martijn J."/>
            <person name="Lind A.E."/>
            <person name="van Eijk R."/>
            <person name="Schleper C."/>
            <person name="Guy L."/>
            <person name="Ettema T.J."/>
        </authorList>
    </citation>
    <scope>NUCLEOTIDE SEQUENCE</scope>
</reference>
<keyword evidence="4" id="KW-0418">Kinase</keyword>
<dbReference type="InterPro" id="IPR036890">
    <property type="entry name" value="HATPase_C_sf"/>
</dbReference>
<sequence>MVSSIDNGNSGDKALEGRKSWGILGDFRLIGVGVGVLFWFLESAIHAFLFMERTFVQQAIAPHPNELWMRSLIVLLLVGTGFYVQWWTLKRIEEYKSGRPHSLPDNIRRYAIGTAILWTLIVGVSLTWNFFLQYDNPRKGVSVPLDAYTATTGAYAVSLTLGHGLMWLIGVSGIGYGSRRLGRELTRRKQAEEELYESERQHEVELAHAARLSSMGEMASGLAHEINQPLCAIASFADASVRMLESGKLKGKDILETMQSVSAQAHRAGEIVRNMRAFIRKDPAKSSEIDIRKVIGDSVNLVRGQVKQKQAKVKLELPDKFLTARANRVQIEQVIINLIQNSLDAMDQTDIGGRVILISACKTDDEK</sequence>
<keyword evidence="6" id="KW-0902">Two-component regulatory system</keyword>
<evidence type="ECO:0000256" key="6">
    <source>
        <dbReference type="ARBA" id="ARBA00023012"/>
    </source>
</evidence>
<feature type="non-terminal residue" evidence="9">
    <location>
        <position position="367"/>
    </location>
</feature>
<dbReference type="PANTHER" id="PTHR43065">
    <property type="entry name" value="SENSOR HISTIDINE KINASE"/>
    <property type="match status" value="1"/>
</dbReference>
<keyword evidence="5" id="KW-0067">ATP-binding</keyword>
<evidence type="ECO:0000256" key="5">
    <source>
        <dbReference type="ARBA" id="ARBA00022840"/>
    </source>
</evidence>
<keyword evidence="3" id="KW-0547">Nucleotide-binding</keyword>
<dbReference type="EMBL" id="LAZR01051217">
    <property type="protein sequence ID" value="KKK85635.1"/>
    <property type="molecule type" value="Genomic_DNA"/>
</dbReference>
<evidence type="ECO:0000256" key="7">
    <source>
        <dbReference type="SAM" id="Phobius"/>
    </source>
</evidence>
<proteinExistence type="predicted"/>
<dbReference type="SMART" id="SM00388">
    <property type="entry name" value="HisKA"/>
    <property type="match status" value="1"/>
</dbReference>
<evidence type="ECO:0000313" key="9">
    <source>
        <dbReference type="EMBL" id="KKK85635.1"/>
    </source>
</evidence>
<dbReference type="InterPro" id="IPR005467">
    <property type="entry name" value="His_kinase_dom"/>
</dbReference>
<feature type="transmembrane region" description="Helical" evidence="7">
    <location>
        <begin position="27"/>
        <end position="48"/>
    </location>
</feature>
<dbReference type="GO" id="GO:0005524">
    <property type="term" value="F:ATP binding"/>
    <property type="evidence" value="ECO:0007669"/>
    <property type="project" value="UniProtKB-KW"/>
</dbReference>
<protein>
    <recommendedName>
        <fullName evidence="8">Histidine kinase domain-containing protein</fullName>
    </recommendedName>
</protein>
<evidence type="ECO:0000256" key="2">
    <source>
        <dbReference type="ARBA" id="ARBA00022679"/>
    </source>
</evidence>
<dbReference type="Pfam" id="PF00512">
    <property type="entry name" value="HisKA"/>
    <property type="match status" value="1"/>
</dbReference>
<accession>A0A0F8ZHV5</accession>
<dbReference type="CDD" id="cd00082">
    <property type="entry name" value="HisKA"/>
    <property type="match status" value="1"/>
</dbReference>
<name>A0A0F8ZHV5_9ZZZZ</name>
<dbReference type="Gene3D" id="3.30.565.10">
    <property type="entry name" value="Histidine kinase-like ATPase, C-terminal domain"/>
    <property type="match status" value="1"/>
</dbReference>
<dbReference type="Gene3D" id="1.10.287.130">
    <property type="match status" value="1"/>
</dbReference>
<evidence type="ECO:0000259" key="8">
    <source>
        <dbReference type="PROSITE" id="PS50109"/>
    </source>
</evidence>
<gene>
    <name evidence="9" type="ORF">LCGC14_2771320</name>
</gene>
<evidence type="ECO:0000256" key="3">
    <source>
        <dbReference type="ARBA" id="ARBA00022741"/>
    </source>
</evidence>
<feature type="transmembrane region" description="Helical" evidence="7">
    <location>
        <begin position="68"/>
        <end position="89"/>
    </location>
</feature>
<dbReference type="PROSITE" id="PS50109">
    <property type="entry name" value="HIS_KIN"/>
    <property type="match status" value="1"/>
</dbReference>
<feature type="transmembrane region" description="Helical" evidence="7">
    <location>
        <begin position="110"/>
        <end position="132"/>
    </location>
</feature>